<dbReference type="OrthoDB" id="3242336at2759"/>
<dbReference type="AlphaFoldDB" id="J0WML3"/>
<feature type="compositionally biased region" description="Low complexity" evidence="1">
    <location>
        <begin position="262"/>
        <end position="275"/>
    </location>
</feature>
<feature type="region of interest" description="Disordered" evidence="1">
    <location>
        <begin position="236"/>
        <end position="275"/>
    </location>
</feature>
<evidence type="ECO:0000313" key="3">
    <source>
        <dbReference type="EMBL" id="EJD33590.1"/>
    </source>
</evidence>
<sequence>MRHLIHEAANLTLALVGALALARPALLLAPPSGCTTAPAIESQTTGMLTQNFITVVAGSSTPNDRGQVGPNARLEKRDGGPGINTPTMTISSPPPHQPDAQDRKHKDDFSLDTSELSAAISPALCDLFNESNYANSTAFEDVVREAVAHEIVGSKTEEAAVLRFAQTGDWEPTSSTWLLCFELDLVGALSRAHISTSRATFGPHNNLITVVEGSVGIHANFVHCLEDTKARKNAGDDCGQVGPNARLEKREVDHADHDDRVAAAASAGRAGPQAQ</sequence>
<dbReference type="InParanoid" id="J0WML3"/>
<proteinExistence type="predicted"/>
<dbReference type="EMBL" id="JH688160">
    <property type="protein sequence ID" value="EJD33590.1"/>
    <property type="molecule type" value="Genomic_DNA"/>
</dbReference>
<accession>J0WML3</accession>
<keyword evidence="2" id="KW-0732">Signal</keyword>
<keyword evidence="4" id="KW-1185">Reference proteome</keyword>
<protein>
    <submittedName>
        <fullName evidence="3">Uncharacterized protein</fullName>
    </submittedName>
</protein>
<dbReference type="KEGG" id="adl:AURDEDRAFT_177324"/>
<feature type="compositionally biased region" description="Basic and acidic residues" evidence="1">
    <location>
        <begin position="99"/>
        <end position="109"/>
    </location>
</feature>
<name>J0WML3_AURST</name>
<gene>
    <name evidence="3" type="ORF">AURDEDRAFT_177324</name>
</gene>
<feature type="compositionally biased region" description="Basic and acidic residues" evidence="1">
    <location>
        <begin position="246"/>
        <end position="261"/>
    </location>
</feature>
<feature type="region of interest" description="Disordered" evidence="1">
    <location>
        <begin position="58"/>
        <end position="111"/>
    </location>
</feature>
<evidence type="ECO:0000256" key="1">
    <source>
        <dbReference type="SAM" id="MobiDB-lite"/>
    </source>
</evidence>
<feature type="chain" id="PRO_5003741240" evidence="2">
    <location>
        <begin position="28"/>
        <end position="275"/>
    </location>
</feature>
<organism evidence="3 4">
    <name type="scientific">Auricularia subglabra (strain TFB-10046 / SS5)</name>
    <name type="common">White-rot fungus</name>
    <name type="synonym">Auricularia delicata (strain TFB10046)</name>
    <dbReference type="NCBI Taxonomy" id="717982"/>
    <lineage>
        <taxon>Eukaryota</taxon>
        <taxon>Fungi</taxon>
        <taxon>Dikarya</taxon>
        <taxon>Basidiomycota</taxon>
        <taxon>Agaricomycotina</taxon>
        <taxon>Agaricomycetes</taxon>
        <taxon>Auriculariales</taxon>
        <taxon>Auriculariaceae</taxon>
        <taxon>Auricularia</taxon>
    </lineage>
</organism>
<evidence type="ECO:0000256" key="2">
    <source>
        <dbReference type="SAM" id="SignalP"/>
    </source>
</evidence>
<evidence type="ECO:0000313" key="4">
    <source>
        <dbReference type="Proteomes" id="UP000006514"/>
    </source>
</evidence>
<dbReference type="Proteomes" id="UP000006514">
    <property type="component" value="Unassembled WGS sequence"/>
</dbReference>
<feature type="signal peptide" evidence="2">
    <location>
        <begin position="1"/>
        <end position="27"/>
    </location>
</feature>
<reference evidence="4" key="1">
    <citation type="journal article" date="2012" name="Science">
        <title>The Paleozoic origin of enzymatic lignin decomposition reconstructed from 31 fungal genomes.</title>
        <authorList>
            <person name="Floudas D."/>
            <person name="Binder M."/>
            <person name="Riley R."/>
            <person name="Barry K."/>
            <person name="Blanchette R.A."/>
            <person name="Henrissat B."/>
            <person name="Martinez A.T."/>
            <person name="Otillar R."/>
            <person name="Spatafora J.W."/>
            <person name="Yadav J.S."/>
            <person name="Aerts A."/>
            <person name="Benoit I."/>
            <person name="Boyd A."/>
            <person name="Carlson A."/>
            <person name="Copeland A."/>
            <person name="Coutinho P.M."/>
            <person name="de Vries R.P."/>
            <person name="Ferreira P."/>
            <person name="Findley K."/>
            <person name="Foster B."/>
            <person name="Gaskell J."/>
            <person name="Glotzer D."/>
            <person name="Gorecki P."/>
            <person name="Heitman J."/>
            <person name="Hesse C."/>
            <person name="Hori C."/>
            <person name="Igarashi K."/>
            <person name="Jurgens J.A."/>
            <person name="Kallen N."/>
            <person name="Kersten P."/>
            <person name="Kohler A."/>
            <person name="Kuees U."/>
            <person name="Kumar T.K.A."/>
            <person name="Kuo A."/>
            <person name="LaButti K."/>
            <person name="Larrondo L.F."/>
            <person name="Lindquist E."/>
            <person name="Ling A."/>
            <person name="Lombard V."/>
            <person name="Lucas S."/>
            <person name="Lundell T."/>
            <person name="Martin R."/>
            <person name="McLaughlin D.J."/>
            <person name="Morgenstern I."/>
            <person name="Morin E."/>
            <person name="Murat C."/>
            <person name="Nagy L.G."/>
            <person name="Nolan M."/>
            <person name="Ohm R.A."/>
            <person name="Patyshakuliyeva A."/>
            <person name="Rokas A."/>
            <person name="Ruiz-Duenas F.J."/>
            <person name="Sabat G."/>
            <person name="Salamov A."/>
            <person name="Samejima M."/>
            <person name="Schmutz J."/>
            <person name="Slot J.C."/>
            <person name="St John F."/>
            <person name="Stenlid J."/>
            <person name="Sun H."/>
            <person name="Sun S."/>
            <person name="Syed K."/>
            <person name="Tsang A."/>
            <person name="Wiebenga A."/>
            <person name="Young D."/>
            <person name="Pisabarro A."/>
            <person name="Eastwood D.C."/>
            <person name="Martin F."/>
            <person name="Cullen D."/>
            <person name="Grigoriev I.V."/>
            <person name="Hibbett D.S."/>
        </authorList>
    </citation>
    <scope>NUCLEOTIDE SEQUENCE [LARGE SCALE GENOMIC DNA]</scope>
    <source>
        <strain evidence="4">TFB10046</strain>
    </source>
</reference>